<keyword evidence="2" id="KW-1185">Reference proteome</keyword>
<dbReference type="Proteomes" id="UP000295706">
    <property type="component" value="Unassembled WGS sequence"/>
</dbReference>
<dbReference type="AlphaFoldDB" id="A0A4R4KR03"/>
<dbReference type="RefSeq" id="WP_132113818.1">
    <property type="nucleotide sequence ID" value="NZ_SMJU01000001.1"/>
</dbReference>
<dbReference type="OrthoDB" id="9942811at2"/>
<sequence length="177" mass="20424">MTDKNLPIHSRLDEGFENRRWTALPLLPHIEYLCVICESGSEPQRIYPKIFKDTPFKSVHGEEIWDRLKSLETLNLLVIERGPSNEVLGFHVHPKLPPLFREQFPSFFTNSHKPQPKGIHKIRIKGPMQDLEDGGSFRLEEPIYLAANTSYHFKITPRIDGSRIISIALISQNLSEE</sequence>
<organism evidence="1 2">
    <name type="scientific">Arundinibacter roseus</name>
    <dbReference type="NCBI Taxonomy" id="2070510"/>
    <lineage>
        <taxon>Bacteria</taxon>
        <taxon>Pseudomonadati</taxon>
        <taxon>Bacteroidota</taxon>
        <taxon>Cytophagia</taxon>
        <taxon>Cytophagales</taxon>
        <taxon>Spirosomataceae</taxon>
        <taxon>Arundinibacter</taxon>
    </lineage>
</organism>
<evidence type="ECO:0000313" key="2">
    <source>
        <dbReference type="Proteomes" id="UP000295706"/>
    </source>
</evidence>
<protein>
    <submittedName>
        <fullName evidence="1">Uncharacterized protein</fullName>
    </submittedName>
</protein>
<proteinExistence type="predicted"/>
<evidence type="ECO:0000313" key="1">
    <source>
        <dbReference type="EMBL" id="TDB69079.1"/>
    </source>
</evidence>
<accession>A0A4R4KR03</accession>
<dbReference type="EMBL" id="SMJU01000001">
    <property type="protein sequence ID" value="TDB69079.1"/>
    <property type="molecule type" value="Genomic_DNA"/>
</dbReference>
<reference evidence="1 2" key="1">
    <citation type="submission" date="2019-02" db="EMBL/GenBank/DDBJ databases">
        <title>Arundinibacter roseus gen. nov., sp. nov., a new member of the family Cytophagaceae.</title>
        <authorList>
            <person name="Szuroczki S."/>
            <person name="Khayer B."/>
            <person name="Sproer C."/>
            <person name="Toumi M."/>
            <person name="Szabo A."/>
            <person name="Felfoldi T."/>
            <person name="Schumann P."/>
            <person name="Toth E."/>
        </authorList>
    </citation>
    <scope>NUCLEOTIDE SEQUENCE [LARGE SCALE GENOMIC DNA]</scope>
    <source>
        <strain evidence="1 2">DMA-k-7a</strain>
    </source>
</reference>
<comment type="caution">
    <text evidence="1">The sequence shown here is derived from an EMBL/GenBank/DDBJ whole genome shotgun (WGS) entry which is preliminary data.</text>
</comment>
<gene>
    <name evidence="1" type="ORF">EZE20_01725</name>
</gene>
<name>A0A4R4KR03_9BACT</name>